<proteinExistence type="predicted"/>
<organism evidence="3">
    <name type="scientific">Solanum chacoense</name>
    <name type="common">Chaco potato</name>
    <dbReference type="NCBI Taxonomy" id="4108"/>
    <lineage>
        <taxon>Eukaryota</taxon>
        <taxon>Viridiplantae</taxon>
        <taxon>Streptophyta</taxon>
        <taxon>Embryophyta</taxon>
        <taxon>Tracheophyta</taxon>
        <taxon>Spermatophyta</taxon>
        <taxon>Magnoliopsida</taxon>
        <taxon>eudicotyledons</taxon>
        <taxon>Gunneridae</taxon>
        <taxon>Pentapetalae</taxon>
        <taxon>asterids</taxon>
        <taxon>lamiids</taxon>
        <taxon>Solanales</taxon>
        <taxon>Solanaceae</taxon>
        <taxon>Solanoideae</taxon>
        <taxon>Solaneae</taxon>
        <taxon>Solanum</taxon>
    </lineage>
</organism>
<dbReference type="InterPro" id="IPR013187">
    <property type="entry name" value="F-box-assoc_dom_typ3"/>
</dbReference>
<sequence length="162" mass="19441">MGLVCWYSYKHNLLYLYNVTTKEIKPFSSSMNKDILSRQIFTKQPRLFLGFDGNYKLLHIFSNLLCRFNGKILTLEETNSSWRKIDVIDEINGSRAFNYFVECIFFNEVVYWYSWNDSVVYFDFRENLFLIQILNFFFFGIVFASKRISFNSNSKLLRRGKI</sequence>
<feature type="transmembrane region" description="Helical" evidence="1">
    <location>
        <begin position="96"/>
        <end position="115"/>
    </location>
</feature>
<keyword evidence="1" id="KW-1133">Transmembrane helix</keyword>
<name>A0A0V0I0S6_SOLCH</name>
<keyword evidence="1" id="KW-0812">Transmembrane</keyword>
<dbReference type="EMBL" id="GEDG01012436">
    <property type="protein sequence ID" value="JAP26236.1"/>
    <property type="molecule type" value="Transcribed_RNA"/>
</dbReference>
<feature type="transmembrane region" description="Helical" evidence="1">
    <location>
        <begin position="127"/>
        <end position="145"/>
    </location>
</feature>
<protein>
    <submittedName>
        <fullName evidence="3">Putative ovule protein</fullName>
    </submittedName>
</protein>
<dbReference type="AlphaFoldDB" id="A0A0V0I0S6"/>
<evidence type="ECO:0000313" key="3">
    <source>
        <dbReference type="EMBL" id="JAP26236.1"/>
    </source>
</evidence>
<accession>A0A0V0I0S6</accession>
<reference evidence="3" key="1">
    <citation type="submission" date="2015-12" db="EMBL/GenBank/DDBJ databases">
        <title>Gene expression during late stages of embryo sac development: a critical building block for successful pollen-pistil interactions.</title>
        <authorList>
            <person name="Liu Y."/>
            <person name="Joly V."/>
            <person name="Sabar M."/>
            <person name="Matton D.P."/>
        </authorList>
    </citation>
    <scope>NUCLEOTIDE SEQUENCE</scope>
</reference>
<dbReference type="Pfam" id="PF08268">
    <property type="entry name" value="FBA_3"/>
    <property type="match status" value="1"/>
</dbReference>
<evidence type="ECO:0000259" key="2">
    <source>
        <dbReference type="Pfam" id="PF08268"/>
    </source>
</evidence>
<feature type="domain" description="F-box associated beta-propeller type 3" evidence="2">
    <location>
        <begin position="2"/>
        <end position="129"/>
    </location>
</feature>
<evidence type="ECO:0000256" key="1">
    <source>
        <dbReference type="SAM" id="Phobius"/>
    </source>
</evidence>
<keyword evidence="1" id="KW-0472">Membrane</keyword>